<dbReference type="AlphaFoldDB" id="A0AAV9VDL8"/>
<evidence type="ECO:0000313" key="6">
    <source>
        <dbReference type="Proteomes" id="UP001375240"/>
    </source>
</evidence>
<evidence type="ECO:0000259" key="4">
    <source>
        <dbReference type="Pfam" id="PF18313"/>
    </source>
</evidence>
<dbReference type="CDD" id="cd00829">
    <property type="entry name" value="SCP-x_thiolase"/>
    <property type="match status" value="1"/>
</dbReference>
<evidence type="ECO:0000256" key="3">
    <source>
        <dbReference type="ARBA" id="ARBA00023315"/>
    </source>
</evidence>
<reference evidence="5 6" key="1">
    <citation type="submission" date="2019-10" db="EMBL/GenBank/DDBJ databases">
        <authorList>
            <person name="Palmer J.M."/>
        </authorList>
    </citation>
    <scope>NUCLEOTIDE SEQUENCE [LARGE SCALE GENOMIC DNA]</scope>
    <source>
        <strain evidence="5 6">TWF696</strain>
    </source>
</reference>
<gene>
    <name evidence="5" type="ORF">TWF696_000432</name>
</gene>
<keyword evidence="2" id="KW-0808">Transferase</keyword>
<proteinExistence type="inferred from homology"/>
<protein>
    <recommendedName>
        <fullName evidence="4">Thiolase-like protein type 1 additional C-terminal domain-containing protein</fullName>
    </recommendedName>
</protein>
<comment type="caution">
    <text evidence="5">The sequence shown here is derived from an EMBL/GenBank/DDBJ whole genome shotgun (WGS) entry which is preliminary data.</text>
</comment>
<evidence type="ECO:0000313" key="5">
    <source>
        <dbReference type="EMBL" id="KAK6359269.1"/>
    </source>
</evidence>
<dbReference type="SUPFAM" id="SSF53901">
    <property type="entry name" value="Thiolase-like"/>
    <property type="match status" value="2"/>
</dbReference>
<dbReference type="EMBL" id="JAVHNQ010000001">
    <property type="protein sequence ID" value="KAK6359269.1"/>
    <property type="molecule type" value="Genomic_DNA"/>
</dbReference>
<dbReference type="Gene3D" id="2.40.50.840">
    <property type="match status" value="1"/>
</dbReference>
<keyword evidence="3" id="KW-0012">Acyltransferase</keyword>
<sequence>MPVPVIIGVADVVNRSTRVEGAIEPVDLMRQAVLNALTDASSASLDALTSSIDSVATVNTWTWPYHDLPGLLSAKLGLKPTYTQVSPHGGNQPALLFDEAARRIAAGQARVAVVAGGEALASLTACAAAKKMPPPGWTKPRESVASVFSPTTRDLGSDIGALHDIGAPIHIYPLYENGFRAHRGQTIADNNRESARLYANFAQVAAKNPYAWNNGRPATENTIATVGGKNRMICFPYPLLMNAFNTVNLAAAVILTSTEHASRFGVPENKWIYPLGGAGTQDSEHFWLRPNYHSSPSISRSLDAALRVSNLTPAEIDLYDLYSCFPIVPKLAAQHLGIDIDKTDKPLTLLGGLTSFGGAGNNYSMHAITEMTRQLRGNTGHNSRKNGLVLANGGVITYQHVVCLSTHPRVDGTAYPANPLPEVLADVSVPPIDETPDGEAVIETYTVSYNRSGRPETGYIVGRLLSSNHRFVANHADERTLQALCSVREEQIGKRGWVSCDKTGERGDKGRCYFTFDAASARL</sequence>
<dbReference type="PANTHER" id="PTHR18919:SF139">
    <property type="entry name" value="THIOLASE-LIKE PROTEIN TYPE 1 ADDITIONAL C-TERMINAL DOMAIN-CONTAINING PROTEIN"/>
    <property type="match status" value="1"/>
</dbReference>
<evidence type="ECO:0000256" key="2">
    <source>
        <dbReference type="ARBA" id="ARBA00022679"/>
    </source>
</evidence>
<keyword evidence="6" id="KW-1185">Reference proteome</keyword>
<dbReference type="PANTHER" id="PTHR18919">
    <property type="entry name" value="ACETYL-COA C-ACYLTRANSFERASE"/>
    <property type="match status" value="1"/>
</dbReference>
<name>A0AAV9VDL8_9PEZI</name>
<dbReference type="Pfam" id="PF18313">
    <property type="entry name" value="TLP1_add_C"/>
    <property type="match status" value="1"/>
</dbReference>
<feature type="domain" description="Thiolase-like protein type 1 additional C-terminal" evidence="4">
    <location>
        <begin position="419"/>
        <end position="503"/>
    </location>
</feature>
<organism evidence="5 6">
    <name type="scientific">Orbilia brochopaga</name>
    <dbReference type="NCBI Taxonomy" id="3140254"/>
    <lineage>
        <taxon>Eukaryota</taxon>
        <taxon>Fungi</taxon>
        <taxon>Dikarya</taxon>
        <taxon>Ascomycota</taxon>
        <taxon>Pezizomycotina</taxon>
        <taxon>Orbiliomycetes</taxon>
        <taxon>Orbiliales</taxon>
        <taxon>Orbiliaceae</taxon>
        <taxon>Orbilia</taxon>
    </lineage>
</organism>
<accession>A0AAV9VDL8</accession>
<evidence type="ECO:0000256" key="1">
    <source>
        <dbReference type="ARBA" id="ARBA00010982"/>
    </source>
</evidence>
<dbReference type="Proteomes" id="UP001375240">
    <property type="component" value="Unassembled WGS sequence"/>
</dbReference>
<comment type="similarity">
    <text evidence="1">Belongs to the thiolase-like superfamily. Thiolase family.</text>
</comment>
<dbReference type="InterPro" id="IPR016039">
    <property type="entry name" value="Thiolase-like"/>
</dbReference>
<dbReference type="InterPro" id="IPR040771">
    <property type="entry name" value="TLP1_add_C"/>
</dbReference>
<dbReference type="Gene3D" id="3.40.47.10">
    <property type="match status" value="1"/>
</dbReference>
<dbReference type="GO" id="GO:0016746">
    <property type="term" value="F:acyltransferase activity"/>
    <property type="evidence" value="ECO:0007669"/>
    <property type="project" value="UniProtKB-KW"/>
</dbReference>